<reference evidence="2" key="1">
    <citation type="submission" date="2022-11" db="UniProtKB">
        <authorList>
            <consortium name="WormBaseParasite"/>
        </authorList>
    </citation>
    <scope>IDENTIFICATION</scope>
</reference>
<evidence type="ECO:0000313" key="1">
    <source>
        <dbReference type="Proteomes" id="UP000887579"/>
    </source>
</evidence>
<evidence type="ECO:0000313" key="2">
    <source>
        <dbReference type="WBParaSite" id="ES5_v2.g13492.t1"/>
    </source>
</evidence>
<dbReference type="Proteomes" id="UP000887579">
    <property type="component" value="Unplaced"/>
</dbReference>
<dbReference type="WBParaSite" id="ES5_v2.g13492.t1">
    <property type="protein sequence ID" value="ES5_v2.g13492.t1"/>
    <property type="gene ID" value="ES5_v2.g13492"/>
</dbReference>
<protein>
    <submittedName>
        <fullName evidence="2">Uncharacterized protein</fullName>
    </submittedName>
</protein>
<name>A0AC34F884_9BILA</name>
<sequence>MEESEKNDFNLSKSDGFGDLYENAVKGLMIKLESTGTIQSGIMPDFAKKYTLLPDLWKYWFLQEKRQYHQELVSMNNIHFKILGYMISERAGSFSDEFYLNHFNGGKMLEEMFLFSQNRTPNIFHEFKKCSTSYIYPAKFNDEEWYNSLIKVQKNDELWLEKIKETNDAEFISKSWEYRLGERPIGQYQSNKAMKEVLTDIYKVDIVLGDDYFENLKTFKSVIESNEFIVAKDEVHNAKGSIVIPTTLTPGIYQRFPFKNKLQMSCKELYFKKEILYCHRLSIREIQNTIYSGNALMISSKALQTMDLLNYHLVNSLDVMLFQGFNGSNPTILSTLLSKIQFCSIRYLTVYNQNITFEEFKFLASSLEHIFLKNVSITKNDGTNASIEEIIEHLPSASDLTLNMSFTSDQNIKISIFKRVAKFKQLTLSNLPYLDVEDFAAFVMKNAESVISLDIRFVDPFEGLRFRIIIKELQHQLKMQHST</sequence>
<accession>A0AC34F884</accession>
<proteinExistence type="predicted"/>
<organism evidence="1 2">
    <name type="scientific">Panagrolaimus sp. ES5</name>
    <dbReference type="NCBI Taxonomy" id="591445"/>
    <lineage>
        <taxon>Eukaryota</taxon>
        <taxon>Metazoa</taxon>
        <taxon>Ecdysozoa</taxon>
        <taxon>Nematoda</taxon>
        <taxon>Chromadorea</taxon>
        <taxon>Rhabditida</taxon>
        <taxon>Tylenchina</taxon>
        <taxon>Panagrolaimomorpha</taxon>
        <taxon>Panagrolaimoidea</taxon>
        <taxon>Panagrolaimidae</taxon>
        <taxon>Panagrolaimus</taxon>
    </lineage>
</organism>